<feature type="domain" description="Immunoglobulin" evidence="6">
    <location>
        <begin position="24"/>
        <end position="120"/>
    </location>
</feature>
<evidence type="ECO:0000256" key="2">
    <source>
        <dbReference type="ARBA" id="ARBA00022692"/>
    </source>
</evidence>
<feature type="chain" id="PRO_5043396184" description="Immunoglobulin domain-containing protein" evidence="5">
    <location>
        <begin position="21"/>
        <end position="298"/>
    </location>
</feature>
<proteinExistence type="predicted"/>
<organism evidence="7 8">
    <name type="scientific">Mugilogobius chulae</name>
    <name type="common">yellowstripe goby</name>
    <dbReference type="NCBI Taxonomy" id="88201"/>
    <lineage>
        <taxon>Eukaryota</taxon>
        <taxon>Metazoa</taxon>
        <taxon>Chordata</taxon>
        <taxon>Craniata</taxon>
        <taxon>Vertebrata</taxon>
        <taxon>Euteleostomi</taxon>
        <taxon>Actinopterygii</taxon>
        <taxon>Neopterygii</taxon>
        <taxon>Teleostei</taxon>
        <taxon>Neoteleostei</taxon>
        <taxon>Acanthomorphata</taxon>
        <taxon>Gobiaria</taxon>
        <taxon>Gobiiformes</taxon>
        <taxon>Gobioidei</taxon>
        <taxon>Gobiidae</taxon>
        <taxon>Gobionellinae</taxon>
        <taxon>Mugilogobius</taxon>
    </lineage>
</organism>
<feature type="signal peptide" evidence="5">
    <location>
        <begin position="1"/>
        <end position="20"/>
    </location>
</feature>
<evidence type="ECO:0000256" key="3">
    <source>
        <dbReference type="ARBA" id="ARBA00023136"/>
    </source>
</evidence>
<dbReference type="PANTHER" id="PTHR11860">
    <property type="entry name" value="POLYMERIC-IMMUNOGLOBULIN RECEPTOR"/>
    <property type="match status" value="1"/>
</dbReference>
<dbReference type="Proteomes" id="UP001460270">
    <property type="component" value="Unassembled WGS sequence"/>
</dbReference>
<name>A0AAW0NVF5_9GOBI</name>
<evidence type="ECO:0000313" key="7">
    <source>
        <dbReference type="EMBL" id="KAK7901852.1"/>
    </source>
</evidence>
<keyword evidence="5" id="KW-0732">Signal</keyword>
<dbReference type="GO" id="GO:0005886">
    <property type="term" value="C:plasma membrane"/>
    <property type="evidence" value="ECO:0007669"/>
    <property type="project" value="TreeGrafter"/>
</dbReference>
<dbReference type="SUPFAM" id="SSF48726">
    <property type="entry name" value="Immunoglobulin"/>
    <property type="match status" value="2"/>
</dbReference>
<comment type="subcellular location">
    <subcellularLocation>
        <location evidence="1">Membrane</location>
    </subcellularLocation>
</comment>
<sequence length="298" mass="33511">MMTLFVTLVFICFGLNGVQALNTVSHVAMDFGGTVEIPCQYEENYLDNVKYLCKGSSWGSCKMLFSDKINSAKYSIEDDKVERIITFTIKNLEWSDSEYYWCNIERPGKDYGRQFRLSVTNKGESKLSVDSQLITGYFDDQITIKCKYNGSGLMKWCRVGGDCRTSGKMNGAQVSTNRSVTGVFSVTMSGLTEQNIGWYWFDFGGLQMPVFLEVTERPTTTPTESTSFFSSNQPETTSYIYAAAIALGLLTLIVIVSLLTWFMLKRKVKTTVVEDPASLECAENPVYSNVPRPMLHQV</sequence>
<gene>
    <name evidence="7" type="ORF">WMY93_018621</name>
</gene>
<dbReference type="Gene3D" id="2.60.40.10">
    <property type="entry name" value="Immunoglobulins"/>
    <property type="match status" value="2"/>
</dbReference>
<comment type="caution">
    <text evidence="7">The sequence shown here is derived from an EMBL/GenBank/DDBJ whole genome shotgun (WGS) entry which is preliminary data.</text>
</comment>
<feature type="transmembrane region" description="Helical" evidence="4">
    <location>
        <begin position="239"/>
        <end position="264"/>
    </location>
</feature>
<keyword evidence="2 4" id="KW-0812">Transmembrane</keyword>
<evidence type="ECO:0000259" key="6">
    <source>
        <dbReference type="SMART" id="SM00409"/>
    </source>
</evidence>
<keyword evidence="3 4" id="KW-0472">Membrane</keyword>
<dbReference type="GO" id="GO:0004888">
    <property type="term" value="F:transmembrane signaling receptor activity"/>
    <property type="evidence" value="ECO:0007669"/>
    <property type="project" value="TreeGrafter"/>
</dbReference>
<dbReference type="PANTHER" id="PTHR11860:SF87">
    <property type="entry name" value="CMRF35-LIKE MOLECULE 8"/>
    <property type="match status" value="1"/>
</dbReference>
<evidence type="ECO:0000256" key="5">
    <source>
        <dbReference type="SAM" id="SignalP"/>
    </source>
</evidence>
<dbReference type="EMBL" id="JBBPFD010000013">
    <property type="protein sequence ID" value="KAK7901852.1"/>
    <property type="molecule type" value="Genomic_DNA"/>
</dbReference>
<protein>
    <recommendedName>
        <fullName evidence="6">Immunoglobulin domain-containing protein</fullName>
    </recommendedName>
</protein>
<dbReference type="AlphaFoldDB" id="A0AAW0NVF5"/>
<dbReference type="Pfam" id="PF07686">
    <property type="entry name" value="V-set"/>
    <property type="match status" value="1"/>
</dbReference>
<dbReference type="InterPro" id="IPR013783">
    <property type="entry name" value="Ig-like_fold"/>
</dbReference>
<dbReference type="InterPro" id="IPR050671">
    <property type="entry name" value="CD300_family_receptors"/>
</dbReference>
<dbReference type="InterPro" id="IPR036179">
    <property type="entry name" value="Ig-like_dom_sf"/>
</dbReference>
<feature type="domain" description="Immunoglobulin" evidence="6">
    <location>
        <begin position="131"/>
        <end position="215"/>
    </location>
</feature>
<evidence type="ECO:0000256" key="1">
    <source>
        <dbReference type="ARBA" id="ARBA00004370"/>
    </source>
</evidence>
<evidence type="ECO:0000256" key="4">
    <source>
        <dbReference type="SAM" id="Phobius"/>
    </source>
</evidence>
<dbReference type="InterPro" id="IPR013106">
    <property type="entry name" value="Ig_V-set"/>
</dbReference>
<dbReference type="InterPro" id="IPR003599">
    <property type="entry name" value="Ig_sub"/>
</dbReference>
<keyword evidence="4" id="KW-1133">Transmembrane helix</keyword>
<keyword evidence="8" id="KW-1185">Reference proteome</keyword>
<dbReference type="SMART" id="SM00409">
    <property type="entry name" value="IG"/>
    <property type="match status" value="2"/>
</dbReference>
<reference evidence="8" key="1">
    <citation type="submission" date="2024-04" db="EMBL/GenBank/DDBJ databases">
        <title>Salinicola lusitanus LLJ914,a marine bacterium isolated from the Okinawa Trough.</title>
        <authorList>
            <person name="Li J."/>
        </authorList>
    </citation>
    <scope>NUCLEOTIDE SEQUENCE [LARGE SCALE GENOMIC DNA]</scope>
</reference>
<evidence type="ECO:0000313" key="8">
    <source>
        <dbReference type="Proteomes" id="UP001460270"/>
    </source>
</evidence>
<accession>A0AAW0NVF5</accession>